<evidence type="ECO:0000313" key="2">
    <source>
        <dbReference type="Proteomes" id="UP000607653"/>
    </source>
</evidence>
<dbReference type="Proteomes" id="UP000607653">
    <property type="component" value="Unassembled WGS sequence"/>
</dbReference>
<accession>A0A822XAZ5</accession>
<reference evidence="1 2" key="1">
    <citation type="journal article" date="2020" name="Mol. Biol. Evol.">
        <title>Distinct Expression and Methylation Patterns for Genes with Different Fates following a Single Whole-Genome Duplication in Flowering Plants.</title>
        <authorList>
            <person name="Shi T."/>
            <person name="Rahmani R.S."/>
            <person name="Gugger P.F."/>
            <person name="Wang M."/>
            <person name="Li H."/>
            <person name="Zhang Y."/>
            <person name="Li Z."/>
            <person name="Wang Q."/>
            <person name="Van de Peer Y."/>
            <person name="Marchal K."/>
            <person name="Chen J."/>
        </authorList>
    </citation>
    <scope>NUCLEOTIDE SEQUENCE [LARGE SCALE GENOMIC DNA]</scope>
    <source>
        <tissue evidence="1">Leaf</tissue>
    </source>
</reference>
<sequence>MVTAWFMLLASRNDPLLEPVAASYTCRFIEMRLNFLYGGEQSILFPLVETRSHVLLVKFWPFFSQIDFINRGSVRIQQSPVPFSSRSTLLVLIVQRENECRYYYIWMGRSSDC</sequence>
<organism evidence="1 2">
    <name type="scientific">Nelumbo nucifera</name>
    <name type="common">Sacred lotus</name>
    <dbReference type="NCBI Taxonomy" id="4432"/>
    <lineage>
        <taxon>Eukaryota</taxon>
        <taxon>Viridiplantae</taxon>
        <taxon>Streptophyta</taxon>
        <taxon>Embryophyta</taxon>
        <taxon>Tracheophyta</taxon>
        <taxon>Spermatophyta</taxon>
        <taxon>Magnoliopsida</taxon>
        <taxon>Proteales</taxon>
        <taxon>Nelumbonaceae</taxon>
        <taxon>Nelumbo</taxon>
    </lineage>
</organism>
<evidence type="ECO:0000313" key="1">
    <source>
        <dbReference type="EMBL" id="DAD18584.1"/>
    </source>
</evidence>
<proteinExistence type="predicted"/>
<comment type="caution">
    <text evidence="1">The sequence shown here is derived from an EMBL/GenBank/DDBJ whole genome shotgun (WGS) entry which is preliminary data.</text>
</comment>
<keyword evidence="2" id="KW-1185">Reference proteome</keyword>
<protein>
    <submittedName>
        <fullName evidence="1">Uncharacterized protein</fullName>
    </submittedName>
</protein>
<dbReference type="AlphaFoldDB" id="A0A822XAZ5"/>
<name>A0A822XAZ5_NELNU</name>
<dbReference type="EMBL" id="DUZY01000001">
    <property type="protein sequence ID" value="DAD18584.1"/>
    <property type="molecule type" value="Genomic_DNA"/>
</dbReference>
<gene>
    <name evidence="1" type="ORF">HUJ06_020046</name>
</gene>